<dbReference type="Proteomes" id="UP000515220">
    <property type="component" value="Plasmid pAAJCM20276_2"/>
</dbReference>
<evidence type="ECO:0000256" key="1">
    <source>
        <dbReference type="SAM" id="MobiDB-lite"/>
    </source>
</evidence>
<geneLocation type="plasmid" evidence="2 3">
    <name>pAAJCM20276_2</name>
</geneLocation>
<feature type="region of interest" description="Disordered" evidence="1">
    <location>
        <begin position="1"/>
        <end position="56"/>
    </location>
</feature>
<feature type="compositionally biased region" description="Low complexity" evidence="1">
    <location>
        <begin position="39"/>
        <end position="50"/>
    </location>
</feature>
<sequence>MDDPLDRSEAAGTSAAPLGGASTGGTYRASDRYPDGRRQTATAAQRRAAAGSGELAGRQVQRTWLAALRTRAEIKPPNADRTSTQPVRHQCENWPIQDTPEDTEQDTLEDTIEDTAAGRPPGYS</sequence>
<proteinExistence type="predicted"/>
<feature type="compositionally biased region" description="Basic and acidic residues" evidence="1">
    <location>
        <begin position="29"/>
        <end position="38"/>
    </location>
</feature>
<organism evidence="2 3">
    <name type="scientific">Acetobacter aceti</name>
    <dbReference type="NCBI Taxonomy" id="435"/>
    <lineage>
        <taxon>Bacteria</taxon>
        <taxon>Pseudomonadati</taxon>
        <taxon>Pseudomonadota</taxon>
        <taxon>Alphaproteobacteria</taxon>
        <taxon>Acetobacterales</taxon>
        <taxon>Acetobacteraceae</taxon>
        <taxon>Acetobacter</taxon>
        <taxon>Acetobacter subgen. Acetobacter</taxon>
    </lineage>
</organism>
<feature type="region of interest" description="Disordered" evidence="1">
    <location>
        <begin position="71"/>
        <end position="124"/>
    </location>
</feature>
<dbReference type="AlphaFoldDB" id="A0A6S6PNJ7"/>
<evidence type="ECO:0000313" key="3">
    <source>
        <dbReference type="Proteomes" id="UP000515220"/>
    </source>
</evidence>
<dbReference type="RefSeq" id="WP_232092017.1">
    <property type="nucleotide sequence ID" value="NZ_AP023328.1"/>
</dbReference>
<dbReference type="EMBL" id="AP023328">
    <property type="protein sequence ID" value="BCI69049.1"/>
    <property type="molecule type" value="Genomic_DNA"/>
</dbReference>
<protein>
    <submittedName>
        <fullName evidence="2">Uncharacterized protein</fullName>
    </submittedName>
</protein>
<evidence type="ECO:0000313" key="2">
    <source>
        <dbReference type="EMBL" id="BCI69049.1"/>
    </source>
</evidence>
<name>A0A6S6PNJ7_ACEAC</name>
<accession>A0A6S6PNJ7</accession>
<reference evidence="2 3" key="1">
    <citation type="submission" date="2020-07" db="EMBL/GenBank/DDBJ databases">
        <title>Complete Genome Sequence of an acetic acid bacterium, Acetobacter aceti JCM20276.</title>
        <authorList>
            <person name="Hirose Y."/>
            <person name="Mihara H."/>
        </authorList>
    </citation>
    <scope>NUCLEOTIDE SEQUENCE [LARGE SCALE GENOMIC DNA]</scope>
    <source>
        <strain evidence="2 3">JCM20276</strain>
        <plasmid evidence="2 3">pAAJCM20276_2</plasmid>
    </source>
</reference>
<gene>
    <name evidence="2" type="ORF">AAJCM20276_36730</name>
</gene>
<keyword evidence="2" id="KW-0614">Plasmid</keyword>
<feature type="compositionally biased region" description="Acidic residues" evidence="1">
    <location>
        <begin position="99"/>
        <end position="113"/>
    </location>
</feature>